<accession>A0A166JVR5</accession>
<name>A0A166JVR5_9AGAM</name>
<proteinExistence type="predicted"/>
<feature type="non-terminal residue" evidence="1">
    <location>
        <position position="1"/>
    </location>
</feature>
<dbReference type="AlphaFoldDB" id="A0A166JVR5"/>
<evidence type="ECO:0000313" key="1">
    <source>
        <dbReference type="EMBL" id="KZP21262.1"/>
    </source>
</evidence>
<feature type="non-terminal residue" evidence="1">
    <location>
        <position position="74"/>
    </location>
</feature>
<gene>
    <name evidence="1" type="ORF">FIBSPDRAFT_860710</name>
</gene>
<keyword evidence="2" id="KW-1185">Reference proteome</keyword>
<reference evidence="1 2" key="1">
    <citation type="journal article" date="2016" name="Mol. Biol. Evol.">
        <title>Comparative Genomics of Early-Diverging Mushroom-Forming Fungi Provides Insights into the Origins of Lignocellulose Decay Capabilities.</title>
        <authorList>
            <person name="Nagy L.G."/>
            <person name="Riley R."/>
            <person name="Tritt A."/>
            <person name="Adam C."/>
            <person name="Daum C."/>
            <person name="Floudas D."/>
            <person name="Sun H."/>
            <person name="Yadav J.S."/>
            <person name="Pangilinan J."/>
            <person name="Larsson K.H."/>
            <person name="Matsuura K."/>
            <person name="Barry K."/>
            <person name="Labutti K."/>
            <person name="Kuo R."/>
            <person name="Ohm R.A."/>
            <person name="Bhattacharya S.S."/>
            <person name="Shirouzu T."/>
            <person name="Yoshinaga Y."/>
            <person name="Martin F.M."/>
            <person name="Grigoriev I.V."/>
            <person name="Hibbett D.S."/>
        </authorList>
    </citation>
    <scope>NUCLEOTIDE SEQUENCE [LARGE SCALE GENOMIC DNA]</scope>
    <source>
        <strain evidence="1 2">CBS 109695</strain>
    </source>
</reference>
<dbReference type="Proteomes" id="UP000076532">
    <property type="component" value="Unassembled WGS sequence"/>
</dbReference>
<sequence length="74" mass="8008">IIATTSAQLGNARSQGEAPGWTPASLVASALYVKTHTVIAPGSFLNIRPHTRRKFGQIHVKRRAVQKPACNCTR</sequence>
<dbReference type="EMBL" id="KV417548">
    <property type="protein sequence ID" value="KZP21262.1"/>
    <property type="molecule type" value="Genomic_DNA"/>
</dbReference>
<protein>
    <submittedName>
        <fullName evidence="1">Uncharacterized protein</fullName>
    </submittedName>
</protein>
<organism evidence="1 2">
    <name type="scientific">Athelia psychrophila</name>
    <dbReference type="NCBI Taxonomy" id="1759441"/>
    <lineage>
        <taxon>Eukaryota</taxon>
        <taxon>Fungi</taxon>
        <taxon>Dikarya</taxon>
        <taxon>Basidiomycota</taxon>
        <taxon>Agaricomycotina</taxon>
        <taxon>Agaricomycetes</taxon>
        <taxon>Agaricomycetidae</taxon>
        <taxon>Atheliales</taxon>
        <taxon>Atheliaceae</taxon>
        <taxon>Athelia</taxon>
    </lineage>
</organism>
<evidence type="ECO:0000313" key="2">
    <source>
        <dbReference type="Proteomes" id="UP000076532"/>
    </source>
</evidence>